<evidence type="ECO:0000259" key="3">
    <source>
        <dbReference type="Pfam" id="PF08614"/>
    </source>
</evidence>
<dbReference type="RefSeq" id="XP_014171747.1">
    <property type="nucleotide sequence ID" value="XM_014316272.1"/>
</dbReference>
<sequence>MPNWRDEYVASIKEADEADPVNTALILACSTLQDQVAALQAENALLRSTTAKVPETDRLDLSNVPDAETPRAQLRVDLTEALRSQGKLQLRLKTAEEELESLRLSNRTDSRTIRTLTNERNALLIKVRDRDEELRGKSKLVEDVQDELIALNLQLNIAEQQRDKIREENKQLVDRWMQRMGQEAEAMNIANEPYFARSS</sequence>
<evidence type="ECO:0000313" key="5">
    <source>
        <dbReference type="Proteomes" id="UP000007796"/>
    </source>
</evidence>
<dbReference type="GeneID" id="25975290"/>
<dbReference type="InterPro" id="IPR013923">
    <property type="entry name" value="Autophagy-rel_prot_16_dom"/>
</dbReference>
<proteinExistence type="inferred from homology"/>
<feature type="domain" description="Autophagy-related protein 16" evidence="3">
    <location>
        <begin position="7"/>
        <end position="188"/>
    </location>
</feature>
<evidence type="ECO:0000313" key="4">
    <source>
        <dbReference type="EMBL" id="EFX02265.1"/>
    </source>
</evidence>
<keyword evidence="2" id="KW-0175">Coiled coil</keyword>
<name>F0XIY0_GROCL</name>
<dbReference type="STRING" id="655863.F0XIY0"/>
<evidence type="ECO:0000256" key="1">
    <source>
        <dbReference type="ARBA" id="ARBA00005331"/>
    </source>
</evidence>
<dbReference type="HOGENOM" id="CLU_082752_1_0_1"/>
<evidence type="ECO:0000256" key="2">
    <source>
        <dbReference type="SAM" id="Coils"/>
    </source>
</evidence>
<organism evidence="5">
    <name type="scientific">Grosmannia clavigera (strain kw1407 / UAMH 11150)</name>
    <name type="common">Blue stain fungus</name>
    <name type="synonym">Graphiocladiella clavigera</name>
    <dbReference type="NCBI Taxonomy" id="655863"/>
    <lineage>
        <taxon>Eukaryota</taxon>
        <taxon>Fungi</taxon>
        <taxon>Dikarya</taxon>
        <taxon>Ascomycota</taxon>
        <taxon>Pezizomycotina</taxon>
        <taxon>Sordariomycetes</taxon>
        <taxon>Sordariomycetidae</taxon>
        <taxon>Ophiostomatales</taxon>
        <taxon>Ophiostomataceae</taxon>
        <taxon>Leptographium</taxon>
    </lineage>
</organism>
<comment type="similarity">
    <text evidence="1">Belongs to the ATG16 family.</text>
</comment>
<accession>F0XIY0</accession>
<dbReference type="Proteomes" id="UP000007796">
    <property type="component" value="Unassembled WGS sequence"/>
</dbReference>
<dbReference type="OrthoDB" id="8949486at2759"/>
<dbReference type="EMBL" id="GL629782">
    <property type="protein sequence ID" value="EFX02265.1"/>
    <property type="molecule type" value="Genomic_DNA"/>
</dbReference>
<gene>
    <name evidence="4" type="ORF">CMQ_2314</name>
</gene>
<dbReference type="Pfam" id="PF08614">
    <property type="entry name" value="ATG16"/>
    <property type="match status" value="1"/>
</dbReference>
<dbReference type="AlphaFoldDB" id="F0XIY0"/>
<protein>
    <submittedName>
        <fullName evidence="4">Autophagy protein</fullName>
    </submittedName>
</protein>
<dbReference type="CDD" id="cd22887">
    <property type="entry name" value="Atg16_CCD"/>
    <property type="match status" value="1"/>
</dbReference>
<feature type="coiled-coil region" evidence="2">
    <location>
        <begin position="78"/>
        <end position="105"/>
    </location>
</feature>
<feature type="coiled-coil region" evidence="2">
    <location>
        <begin position="141"/>
        <end position="175"/>
    </location>
</feature>
<dbReference type="Gene3D" id="1.20.5.170">
    <property type="match status" value="1"/>
</dbReference>
<keyword evidence="5" id="KW-1185">Reference proteome</keyword>
<dbReference type="InParanoid" id="F0XIY0"/>
<reference evidence="4 5" key="1">
    <citation type="journal article" date="2011" name="Proc. Natl. Acad. Sci. U.S.A.">
        <title>Genome and transcriptome analyses of the mountain pine beetle-fungal symbiont Grosmannia clavigera, a lodgepole pine pathogen.</title>
        <authorList>
            <person name="DiGuistini S."/>
            <person name="Wang Y."/>
            <person name="Liao N.Y."/>
            <person name="Taylor G."/>
            <person name="Tanguay P."/>
            <person name="Feau N."/>
            <person name="Henrissat B."/>
            <person name="Chan S.K."/>
            <person name="Hesse-Orce U."/>
            <person name="Alamouti S.M."/>
            <person name="Tsui C.K.M."/>
            <person name="Docking R.T."/>
            <person name="Levasseur A."/>
            <person name="Haridas S."/>
            <person name="Robertson G."/>
            <person name="Birol I."/>
            <person name="Holt R.A."/>
            <person name="Marra M.A."/>
            <person name="Hamelin R.C."/>
            <person name="Hirst M."/>
            <person name="Jones S.J.M."/>
            <person name="Bohlmann J."/>
            <person name="Breuil C."/>
        </authorList>
    </citation>
    <scope>NUCLEOTIDE SEQUENCE [LARGE SCALE GENOMIC DNA]</scope>
    <source>
        <strain evidence="5">kw1407 / UAMH 11150</strain>
    </source>
</reference>
<dbReference type="eggNOG" id="ENOG502S5CU">
    <property type="taxonomic scope" value="Eukaryota"/>
</dbReference>